<feature type="domain" description="Pyridoxamine 5'-phosphate oxidase N-terminal" evidence="3">
    <location>
        <begin position="115"/>
        <end position="234"/>
    </location>
</feature>
<evidence type="ECO:0000313" key="4">
    <source>
        <dbReference type="EMBL" id="MST34801.1"/>
    </source>
</evidence>
<keyword evidence="1" id="KW-0560">Oxidoreductase</keyword>
<gene>
    <name evidence="4" type="ORF">GHK86_18995</name>
</gene>
<dbReference type="InterPro" id="IPR011576">
    <property type="entry name" value="Pyridox_Oxase_N"/>
</dbReference>
<dbReference type="PANTHER" id="PTHR35176">
    <property type="entry name" value="HEME OXYGENASE HI_0854-RELATED"/>
    <property type="match status" value="1"/>
</dbReference>
<evidence type="ECO:0000256" key="2">
    <source>
        <dbReference type="SAM" id="MobiDB-lite"/>
    </source>
</evidence>
<dbReference type="PANTHER" id="PTHR35176:SF4">
    <property type="entry name" value="PYRIDOXAMINE 5'-PHOSPHATE OXIDASE-RELATED FMN-BINDING"/>
    <property type="match status" value="1"/>
</dbReference>
<dbReference type="SUPFAM" id="SSF50475">
    <property type="entry name" value="FMN-binding split barrel"/>
    <property type="match status" value="1"/>
</dbReference>
<evidence type="ECO:0000256" key="1">
    <source>
        <dbReference type="ARBA" id="ARBA00023002"/>
    </source>
</evidence>
<dbReference type="Gene3D" id="2.30.110.10">
    <property type="entry name" value="Electron Transport, Fmn-binding Protein, Chain A"/>
    <property type="match status" value="1"/>
</dbReference>
<dbReference type="InterPro" id="IPR052019">
    <property type="entry name" value="F420H2_bilvrd_red/Heme_oxyg"/>
</dbReference>
<dbReference type="Proteomes" id="UP000437736">
    <property type="component" value="Unassembled WGS sequence"/>
</dbReference>
<evidence type="ECO:0000313" key="5">
    <source>
        <dbReference type="Proteomes" id="UP000437736"/>
    </source>
</evidence>
<keyword evidence="5" id="KW-1185">Reference proteome</keyword>
<feature type="region of interest" description="Disordered" evidence="2">
    <location>
        <begin position="1"/>
        <end position="58"/>
    </location>
</feature>
<reference evidence="4 5" key="1">
    <citation type="submission" date="2019-11" db="EMBL/GenBank/DDBJ databases">
        <title>Acidiferrimicrobium australis gen. nov., sp. nov., an acidophilic and obligately heterotrophic, member of the Actinobacteria that catalyses dissimilatory oxido- reduction of iron isolated from metal-rich acidic water in Chile.</title>
        <authorList>
            <person name="Gonzalez D."/>
            <person name="Huber K."/>
            <person name="Hedrich S."/>
            <person name="Rojas-Villalobos C."/>
            <person name="Quatrini R."/>
            <person name="Dinamarca M.A."/>
            <person name="Schwarz A."/>
            <person name="Canales C."/>
            <person name="Nancucheo I."/>
        </authorList>
    </citation>
    <scope>NUCLEOTIDE SEQUENCE [LARGE SCALE GENOMIC DNA]</scope>
    <source>
        <strain evidence="4 5">USS-CCA1</strain>
    </source>
</reference>
<feature type="compositionally biased region" description="Low complexity" evidence="2">
    <location>
        <begin position="22"/>
        <end position="37"/>
    </location>
</feature>
<sequence>MHRALRAGSALPGAAGRGAVHGAQAPRPPGRAAAVPRGEPRPQPHRQPGAPPPAPRAARGLVRWVARAGRWGTAGLIPGRRPAATARIRPFRRSPGGVRICGVTTTPVTSWADVASRLASSRNYWLATVDEDGAPHTVPVWGAVVDDALHLYTSRTSAKAHHLARNPRVALHLESAEDVVIVDGRLEDLGHPSEHPEVLRALEAKYPDDTDYLPSHDPFYDALFRLQPTSAKLWLLADFDGSQRRWRAGD</sequence>
<organism evidence="4 5">
    <name type="scientific">Acidiferrimicrobium australe</name>
    <dbReference type="NCBI Taxonomy" id="2664430"/>
    <lineage>
        <taxon>Bacteria</taxon>
        <taxon>Bacillati</taxon>
        <taxon>Actinomycetota</taxon>
        <taxon>Acidimicrobiia</taxon>
        <taxon>Acidimicrobiales</taxon>
        <taxon>Acidimicrobiaceae</taxon>
        <taxon>Acidiferrimicrobium</taxon>
    </lineage>
</organism>
<dbReference type="Pfam" id="PF01243">
    <property type="entry name" value="PNPOx_N"/>
    <property type="match status" value="1"/>
</dbReference>
<protein>
    <recommendedName>
        <fullName evidence="3">Pyridoxamine 5'-phosphate oxidase N-terminal domain-containing protein</fullName>
    </recommendedName>
</protein>
<proteinExistence type="predicted"/>
<name>A0ABW9QYT1_9ACTN</name>
<dbReference type="EMBL" id="WJHE01001222">
    <property type="protein sequence ID" value="MST34801.1"/>
    <property type="molecule type" value="Genomic_DNA"/>
</dbReference>
<evidence type="ECO:0000259" key="3">
    <source>
        <dbReference type="Pfam" id="PF01243"/>
    </source>
</evidence>
<comment type="caution">
    <text evidence="4">The sequence shown here is derived from an EMBL/GenBank/DDBJ whole genome shotgun (WGS) entry which is preliminary data.</text>
</comment>
<accession>A0ABW9QYT1</accession>
<dbReference type="InterPro" id="IPR012349">
    <property type="entry name" value="Split_barrel_FMN-bd"/>
</dbReference>